<accession>D2V1C7</accession>
<reference evidence="2 3" key="1">
    <citation type="journal article" date="2010" name="Cell">
        <title>The genome of Naegleria gruberi illuminates early eukaryotic versatility.</title>
        <authorList>
            <person name="Fritz-Laylin L.K."/>
            <person name="Prochnik S.E."/>
            <person name="Ginger M.L."/>
            <person name="Dacks J.B."/>
            <person name="Carpenter M.L."/>
            <person name="Field M.C."/>
            <person name="Kuo A."/>
            <person name="Paredez A."/>
            <person name="Chapman J."/>
            <person name="Pham J."/>
            <person name="Shu S."/>
            <person name="Neupane R."/>
            <person name="Cipriano M."/>
            <person name="Mancuso J."/>
            <person name="Tu H."/>
            <person name="Salamov A."/>
            <person name="Lindquist E."/>
            <person name="Shapiro H."/>
            <person name="Lucas S."/>
            <person name="Grigoriev I.V."/>
            <person name="Cande W.Z."/>
            <person name="Fulton C."/>
            <person name="Rokhsar D.S."/>
            <person name="Dawson S.C."/>
        </authorList>
    </citation>
    <scope>NUCLEOTIDE SEQUENCE [LARGE SCALE GENOMIC DNA]</scope>
    <source>
        <strain evidence="2 3">NEG-M</strain>
    </source>
</reference>
<sequence length="768" mass="87705">MSISSSSRITDYFINPPKETPPKAEESVIKYPSLGCAGVLSSATVGSVATQLSQPMFLNNFGINVDAALTDDKGERNEAERNLEKVFSQDIIDDALFKITQRKSNIKVGENHSCALVNCNLFLSIRFTDMKVDMNGKELILKASDDVTHHSKFSNQREEEKASFDLTDDEKSFNLLLYYMQSVLRDTLKPDYYVMLNQCKFVTDLFGKNIVEMFRAESKEMREDFFADFLKVIMLSQRQCLVLMEQLEKKTGYIYPIKAPSMGNAGDFYRLSMTTVLPSELFYFLLFELQITNPTFTQFKLASIIQQLKNKKTDVKAVIDNKKSVSDENIRLMDNRYKSLEQKLTILESFYPEFLRDQNIVIDNTACCSAIDKLQAGIAIKGSIISNEKDVRSLFLDCQIISKYVIELTKRVLRELGVDMSLIITNTGKELSDIDIDNHFDCLNIRFKRMPTNRNNRSRVFIVEKYLNDKWSKTHIIKHYDDKDYFDNETYSNPLVLNKHHRDQVPNLFVAIMPFIVHDHSYCTQENMLKILYSASLYTGVAVVWKVKITYRNVGTATIYAGSFSTLNNNYCNVIYATNCKLIKPTSVTFFQDGTMAIADGSRVIMVSKDQTAYPAPFSMSVTNPIHVVAYYASNMLVSDAGLSRFIQFNKDQAQPNTNEVLRNGWSGNTYFGIVKQADNSKNVFFLTSQDRNNQRNQVALFNFIDSDLPSTSITTLYGMYSSFNFDNPHNALGIYLPEPQQMRLTSSNQLYFPVFNSAVVKVGGWVW</sequence>
<feature type="non-terminal residue" evidence="2">
    <location>
        <position position="768"/>
    </location>
</feature>
<organism evidence="3">
    <name type="scientific">Naegleria gruberi</name>
    <name type="common">Amoeba</name>
    <dbReference type="NCBI Taxonomy" id="5762"/>
    <lineage>
        <taxon>Eukaryota</taxon>
        <taxon>Discoba</taxon>
        <taxon>Heterolobosea</taxon>
        <taxon>Tetramitia</taxon>
        <taxon>Eutetramitia</taxon>
        <taxon>Vahlkampfiidae</taxon>
        <taxon>Naegleria</taxon>
    </lineage>
</organism>
<dbReference type="GeneID" id="8862603"/>
<feature type="region of interest" description="Disordered" evidence="1">
    <location>
        <begin position="1"/>
        <end position="24"/>
    </location>
</feature>
<dbReference type="Proteomes" id="UP000006671">
    <property type="component" value="Unassembled WGS sequence"/>
</dbReference>
<dbReference type="InParanoid" id="D2V1C7"/>
<name>D2V1C7_NAEGR</name>
<proteinExistence type="predicted"/>
<dbReference type="AlphaFoldDB" id="D2V1C7"/>
<gene>
    <name evidence="2" type="ORF">NAEGRDRAFT_62838</name>
</gene>
<dbReference type="VEuPathDB" id="AmoebaDB:NAEGRDRAFT_62838"/>
<evidence type="ECO:0000256" key="1">
    <source>
        <dbReference type="SAM" id="MobiDB-lite"/>
    </source>
</evidence>
<dbReference type="RefSeq" id="XP_002682028.1">
    <property type="nucleotide sequence ID" value="XM_002681982.1"/>
</dbReference>
<evidence type="ECO:0000313" key="3">
    <source>
        <dbReference type="Proteomes" id="UP000006671"/>
    </source>
</evidence>
<dbReference type="KEGG" id="ngr:NAEGRDRAFT_62838"/>
<keyword evidence="3" id="KW-1185">Reference proteome</keyword>
<dbReference type="EMBL" id="GG738848">
    <property type="protein sequence ID" value="EFC49284.1"/>
    <property type="molecule type" value="Genomic_DNA"/>
</dbReference>
<protein>
    <submittedName>
        <fullName evidence="2">Predicted protein</fullName>
    </submittedName>
</protein>
<evidence type="ECO:0000313" key="2">
    <source>
        <dbReference type="EMBL" id="EFC49284.1"/>
    </source>
</evidence>